<dbReference type="GO" id="GO:0004814">
    <property type="term" value="F:arginine-tRNA ligase activity"/>
    <property type="evidence" value="ECO:0007669"/>
    <property type="project" value="InterPro"/>
</dbReference>
<evidence type="ECO:0000313" key="13">
    <source>
        <dbReference type="EMBL" id="AYO53066.1"/>
    </source>
</evidence>
<dbReference type="GO" id="GO:0006426">
    <property type="term" value="P:glycyl-tRNA aminoacylation"/>
    <property type="evidence" value="ECO:0007669"/>
    <property type="project" value="UniProtKB-UniRule"/>
</dbReference>
<dbReference type="PROSITE" id="PS50861">
    <property type="entry name" value="AA_TRNA_LIGASE_II_GLYAB"/>
    <property type="match status" value="1"/>
</dbReference>
<dbReference type="GO" id="GO:0005524">
    <property type="term" value="F:ATP binding"/>
    <property type="evidence" value="ECO:0007669"/>
    <property type="project" value="UniProtKB-UniRule"/>
</dbReference>
<dbReference type="InterPro" id="IPR008909">
    <property type="entry name" value="DALR_anticod-bd"/>
</dbReference>
<dbReference type="GO" id="GO:0006420">
    <property type="term" value="P:arginyl-tRNA aminoacylation"/>
    <property type="evidence" value="ECO:0007669"/>
    <property type="project" value="InterPro"/>
</dbReference>
<evidence type="ECO:0000256" key="1">
    <source>
        <dbReference type="ARBA" id="ARBA00004496"/>
    </source>
</evidence>
<evidence type="ECO:0000313" key="14">
    <source>
        <dbReference type="Proteomes" id="UP000279962"/>
    </source>
</evidence>
<reference evidence="13 14" key="1">
    <citation type="submission" date="2018-10" db="EMBL/GenBank/DDBJ databases">
        <title>The complete genome of Acinetobacter wuhouensis strain WCHAW010062.</title>
        <authorList>
            <person name="Hu Y."/>
            <person name="Long H."/>
            <person name="Feng Y."/>
            <person name="Zong Z."/>
        </authorList>
    </citation>
    <scope>NUCLEOTIDE SEQUENCE [LARGE SCALE GENOMIC DNA]</scope>
    <source>
        <strain evidence="13 14">WCHAW010062</strain>
    </source>
</reference>
<dbReference type="PANTHER" id="PTHR30075:SF2">
    <property type="entry name" value="GLYCINE--TRNA LIGASE, CHLOROPLASTIC_MITOCHONDRIAL 2"/>
    <property type="match status" value="1"/>
</dbReference>
<evidence type="ECO:0000256" key="11">
    <source>
        <dbReference type="HAMAP-Rule" id="MF_00255"/>
    </source>
</evidence>
<dbReference type="PRINTS" id="PR01045">
    <property type="entry name" value="TRNASYNTHGB"/>
</dbReference>
<dbReference type="EC" id="6.1.1.14" evidence="11"/>
<comment type="similarity">
    <text evidence="2 11">Belongs to the class-II aminoacyl-tRNA synthetase family.</text>
</comment>
<organism evidence="13 14">
    <name type="scientific">Acinetobacter wuhouensis</name>
    <dbReference type="NCBI Taxonomy" id="1879050"/>
    <lineage>
        <taxon>Bacteria</taxon>
        <taxon>Pseudomonadati</taxon>
        <taxon>Pseudomonadota</taxon>
        <taxon>Gammaproteobacteria</taxon>
        <taxon>Moraxellales</taxon>
        <taxon>Moraxellaceae</taxon>
        <taxon>Acinetobacter</taxon>
    </lineage>
</organism>
<dbReference type="PANTHER" id="PTHR30075">
    <property type="entry name" value="GLYCYL-TRNA SYNTHETASE"/>
    <property type="match status" value="1"/>
</dbReference>
<dbReference type="EMBL" id="CP033133">
    <property type="protein sequence ID" value="AYO53066.1"/>
    <property type="molecule type" value="Genomic_DNA"/>
</dbReference>
<keyword evidence="4 11" id="KW-0963">Cytoplasm</keyword>
<dbReference type="Proteomes" id="UP000279962">
    <property type="component" value="Chromosome"/>
</dbReference>
<dbReference type="Pfam" id="PF05746">
    <property type="entry name" value="DALR_1"/>
    <property type="match status" value="1"/>
</dbReference>
<name>A0A3G2SZG9_9GAMM</name>
<sequence>MSKHTVLFELGCEELPPKSLKTLRDALQAETVKGLNEAGLTFDAVEAYAAPRRLALKIVNVDGAQADTQKRFDGPAKQAAFDAEGKPTKALEGFMRGQGITVDQVTTFQAGKVEKVCFLKDVQGQSLDVLLPQILQTALDNLPIAKRMRSAASRTEFVRPVKWVVLLKDNEVVDATIQDHQAGNVTYGHRFHAPEAITLANAEDYLPKLKAAHVVASFEERQAIIDQQVKALADEVNAIAIVPSDLRDEVTALVEWPVALRASFEERFLAVPQEALITTMQDNQKYFCLVNADNKLQPYFITVSNIESKDPTQIIEGNEKVVRPRLSDAEFFFLQDQKQPLASRKEKLANMVFQAQLGTLWNKSERIAKLAVALSAITGANPADAEKAALLAKCDLTSELVGEFPELQGIAGTYYARIEGENDEVAEALGEQYLPKFAGDVLPQTKTGTTIALADRLDTLTGIFGIGQAPTGSKDPFALRRSAIGILRLVTENNLDVSIEELISLAADQYKFERKVLKLTTSTKSLDDKIISANAKLPENLEGKWYVDTSKIKGNSELPLSEIEICTILTSPTVIQDAVAFLEGRYRAKYEDQGVAVDVIQAVQALSPKSPLDFDKRVTAVNHFRDLPEAAALAAANKRVANILAKEAAPTGEIVESKLVEDAEKALYAEIQKLLPVVQPLLAAKDYTEALSKLAALRAPTDAFFDSVMVMAEDAELKANRLRILAQLRDLFTSVADISVLQH</sequence>
<keyword evidence="8 11" id="KW-0648">Protein biosynthesis</keyword>
<keyword evidence="7 11" id="KW-0067">ATP-binding</keyword>
<keyword evidence="5 11" id="KW-0436">Ligase</keyword>
<dbReference type="AlphaFoldDB" id="A0A3G2SZG9"/>
<comment type="subunit">
    <text evidence="3 11">Tetramer of two alpha and two beta subunits.</text>
</comment>
<dbReference type="GO" id="GO:0005829">
    <property type="term" value="C:cytosol"/>
    <property type="evidence" value="ECO:0007669"/>
    <property type="project" value="TreeGrafter"/>
</dbReference>
<protein>
    <recommendedName>
        <fullName evidence="11">Glycine--tRNA ligase beta subunit</fullName>
        <ecNumber evidence="11">6.1.1.14</ecNumber>
    </recommendedName>
    <alternativeName>
        <fullName evidence="11">Glycyl-tRNA synthetase beta subunit</fullName>
        <shortName evidence="11">GlyRS</shortName>
    </alternativeName>
</protein>
<evidence type="ECO:0000259" key="12">
    <source>
        <dbReference type="Pfam" id="PF05746"/>
    </source>
</evidence>
<dbReference type="Pfam" id="PF02092">
    <property type="entry name" value="tRNA_synt_2f"/>
    <property type="match status" value="1"/>
</dbReference>
<feature type="domain" description="DALR anticodon binding" evidence="12">
    <location>
        <begin position="635"/>
        <end position="733"/>
    </location>
</feature>
<dbReference type="RefSeq" id="WP_087552227.1">
    <property type="nucleotide sequence ID" value="NZ_CP033133.1"/>
</dbReference>
<comment type="catalytic activity">
    <reaction evidence="10 11">
        <text>tRNA(Gly) + glycine + ATP = glycyl-tRNA(Gly) + AMP + diphosphate</text>
        <dbReference type="Rhea" id="RHEA:16013"/>
        <dbReference type="Rhea" id="RHEA-COMP:9664"/>
        <dbReference type="Rhea" id="RHEA-COMP:9683"/>
        <dbReference type="ChEBI" id="CHEBI:30616"/>
        <dbReference type="ChEBI" id="CHEBI:33019"/>
        <dbReference type="ChEBI" id="CHEBI:57305"/>
        <dbReference type="ChEBI" id="CHEBI:78442"/>
        <dbReference type="ChEBI" id="CHEBI:78522"/>
        <dbReference type="ChEBI" id="CHEBI:456215"/>
        <dbReference type="EC" id="6.1.1.14"/>
    </reaction>
</comment>
<proteinExistence type="inferred from homology"/>
<dbReference type="InterPro" id="IPR015944">
    <property type="entry name" value="Gly-tRNA-synth_bsu"/>
</dbReference>
<evidence type="ECO:0000256" key="9">
    <source>
        <dbReference type="ARBA" id="ARBA00023146"/>
    </source>
</evidence>
<evidence type="ECO:0000256" key="5">
    <source>
        <dbReference type="ARBA" id="ARBA00022598"/>
    </source>
</evidence>
<evidence type="ECO:0000256" key="10">
    <source>
        <dbReference type="ARBA" id="ARBA00047937"/>
    </source>
</evidence>
<evidence type="ECO:0000256" key="8">
    <source>
        <dbReference type="ARBA" id="ARBA00022917"/>
    </source>
</evidence>
<evidence type="ECO:0000256" key="7">
    <source>
        <dbReference type="ARBA" id="ARBA00022840"/>
    </source>
</evidence>
<keyword evidence="9 11" id="KW-0030">Aminoacyl-tRNA synthetase</keyword>
<evidence type="ECO:0000256" key="2">
    <source>
        <dbReference type="ARBA" id="ARBA00008226"/>
    </source>
</evidence>
<evidence type="ECO:0000256" key="6">
    <source>
        <dbReference type="ARBA" id="ARBA00022741"/>
    </source>
</evidence>
<dbReference type="SUPFAM" id="SSF109604">
    <property type="entry name" value="HD-domain/PDEase-like"/>
    <property type="match status" value="1"/>
</dbReference>
<gene>
    <name evidence="11" type="primary">glyS</name>
    <name evidence="13" type="ORF">CDG68_05015</name>
</gene>
<evidence type="ECO:0000256" key="3">
    <source>
        <dbReference type="ARBA" id="ARBA00011209"/>
    </source>
</evidence>
<keyword evidence="6 11" id="KW-0547">Nucleotide-binding</keyword>
<dbReference type="NCBIfam" id="TIGR00211">
    <property type="entry name" value="glyS"/>
    <property type="match status" value="1"/>
</dbReference>
<dbReference type="GO" id="GO:0004820">
    <property type="term" value="F:glycine-tRNA ligase activity"/>
    <property type="evidence" value="ECO:0007669"/>
    <property type="project" value="UniProtKB-UniRule"/>
</dbReference>
<accession>A0A3G2SZG9</accession>
<comment type="subcellular location">
    <subcellularLocation>
        <location evidence="1 11">Cytoplasm</location>
    </subcellularLocation>
</comment>
<dbReference type="HAMAP" id="MF_00255">
    <property type="entry name" value="Gly_tRNA_synth_beta"/>
    <property type="match status" value="1"/>
</dbReference>
<dbReference type="InterPro" id="IPR006194">
    <property type="entry name" value="Gly-tRNA-synth_heterodimer"/>
</dbReference>
<evidence type="ECO:0000256" key="4">
    <source>
        <dbReference type="ARBA" id="ARBA00022490"/>
    </source>
</evidence>